<dbReference type="OrthoDB" id="8932887at2759"/>
<comment type="caution">
    <text evidence="1">The sequence shown here is derived from an EMBL/GenBank/DDBJ whole genome shotgun (WGS) entry which is preliminary data.</text>
</comment>
<keyword evidence="1" id="KW-0675">Receptor</keyword>
<name>A0A4Z2JEQ4_9TELE</name>
<protein>
    <submittedName>
        <fullName evidence="1">Receptor-type tyrosine-protein phosphatase mu</fullName>
    </submittedName>
</protein>
<dbReference type="EMBL" id="SRLO01000005">
    <property type="protein sequence ID" value="TNN88447.1"/>
    <property type="molecule type" value="Genomic_DNA"/>
</dbReference>
<gene>
    <name evidence="1" type="primary">PTPRM_0</name>
    <name evidence="1" type="ORF">EYF80_001229</name>
</gene>
<dbReference type="Proteomes" id="UP000314294">
    <property type="component" value="Unassembled WGS sequence"/>
</dbReference>
<accession>A0A4Z2JEQ4</accession>
<sequence length="135" mass="14414">MTVMVNSMDKSYTEQGTNCDEALSFMDTHSHTLNTRSEGAPTLNGRSECALTLNGRSECALTLTGRSECALTLNGRSECALALTLNGRAGSSPSSFTLPKANTLSAAIPTNAYYPGKHTLFVLTLICWSTEQCLV</sequence>
<evidence type="ECO:0000313" key="1">
    <source>
        <dbReference type="EMBL" id="TNN88447.1"/>
    </source>
</evidence>
<organism evidence="1 2">
    <name type="scientific">Liparis tanakae</name>
    <name type="common">Tanaka's snailfish</name>
    <dbReference type="NCBI Taxonomy" id="230148"/>
    <lineage>
        <taxon>Eukaryota</taxon>
        <taxon>Metazoa</taxon>
        <taxon>Chordata</taxon>
        <taxon>Craniata</taxon>
        <taxon>Vertebrata</taxon>
        <taxon>Euteleostomi</taxon>
        <taxon>Actinopterygii</taxon>
        <taxon>Neopterygii</taxon>
        <taxon>Teleostei</taxon>
        <taxon>Neoteleostei</taxon>
        <taxon>Acanthomorphata</taxon>
        <taxon>Eupercaria</taxon>
        <taxon>Perciformes</taxon>
        <taxon>Cottioidei</taxon>
        <taxon>Cottales</taxon>
        <taxon>Liparidae</taxon>
        <taxon>Liparis</taxon>
    </lineage>
</organism>
<keyword evidence="2" id="KW-1185">Reference proteome</keyword>
<dbReference type="AlphaFoldDB" id="A0A4Z2JEQ4"/>
<proteinExistence type="predicted"/>
<evidence type="ECO:0000313" key="2">
    <source>
        <dbReference type="Proteomes" id="UP000314294"/>
    </source>
</evidence>
<reference evidence="1 2" key="1">
    <citation type="submission" date="2019-03" db="EMBL/GenBank/DDBJ databases">
        <title>First draft genome of Liparis tanakae, snailfish: a comprehensive survey of snailfish specific genes.</title>
        <authorList>
            <person name="Kim W."/>
            <person name="Song I."/>
            <person name="Jeong J.-H."/>
            <person name="Kim D."/>
            <person name="Kim S."/>
            <person name="Ryu S."/>
            <person name="Song J.Y."/>
            <person name="Lee S.K."/>
        </authorList>
    </citation>
    <scope>NUCLEOTIDE SEQUENCE [LARGE SCALE GENOMIC DNA]</scope>
    <source>
        <tissue evidence="1">Muscle</tissue>
    </source>
</reference>